<dbReference type="AlphaFoldDB" id="A0A7S2JRC1"/>
<proteinExistence type="predicted"/>
<feature type="compositionally biased region" description="Basic and acidic residues" evidence="1">
    <location>
        <begin position="288"/>
        <end position="306"/>
    </location>
</feature>
<protein>
    <submittedName>
        <fullName evidence="2">Uncharacterized protein</fullName>
    </submittedName>
</protein>
<dbReference type="EMBL" id="HBGY01000206">
    <property type="protein sequence ID" value="CAD9554189.1"/>
    <property type="molecule type" value="Transcribed_RNA"/>
</dbReference>
<name>A0A7S2JRC1_9STRA</name>
<feature type="region of interest" description="Disordered" evidence="1">
    <location>
        <begin position="65"/>
        <end position="118"/>
    </location>
</feature>
<feature type="compositionally biased region" description="Low complexity" evidence="1">
    <location>
        <begin position="71"/>
        <end position="80"/>
    </location>
</feature>
<feature type="compositionally biased region" description="Polar residues" evidence="1">
    <location>
        <begin position="261"/>
        <end position="287"/>
    </location>
</feature>
<organism evidence="2">
    <name type="scientific">Leptocylindrus danicus</name>
    <dbReference type="NCBI Taxonomy" id="163516"/>
    <lineage>
        <taxon>Eukaryota</taxon>
        <taxon>Sar</taxon>
        <taxon>Stramenopiles</taxon>
        <taxon>Ochrophyta</taxon>
        <taxon>Bacillariophyta</taxon>
        <taxon>Coscinodiscophyceae</taxon>
        <taxon>Chaetocerotophycidae</taxon>
        <taxon>Leptocylindrales</taxon>
        <taxon>Leptocylindraceae</taxon>
        <taxon>Leptocylindrus</taxon>
    </lineage>
</organism>
<evidence type="ECO:0000313" key="2">
    <source>
        <dbReference type="EMBL" id="CAD9554189.1"/>
    </source>
</evidence>
<evidence type="ECO:0000256" key="1">
    <source>
        <dbReference type="SAM" id="MobiDB-lite"/>
    </source>
</evidence>
<feature type="compositionally biased region" description="Polar residues" evidence="1">
    <location>
        <begin position="91"/>
        <end position="116"/>
    </location>
</feature>
<gene>
    <name evidence="2" type="ORF">LDAN0321_LOCUS135</name>
</gene>
<feature type="region of interest" description="Disordered" evidence="1">
    <location>
        <begin position="246"/>
        <end position="306"/>
    </location>
</feature>
<accession>A0A7S2JRC1</accession>
<reference evidence="2" key="1">
    <citation type="submission" date="2021-01" db="EMBL/GenBank/DDBJ databases">
        <authorList>
            <person name="Corre E."/>
            <person name="Pelletier E."/>
            <person name="Niang G."/>
            <person name="Scheremetjew M."/>
            <person name="Finn R."/>
            <person name="Kale V."/>
            <person name="Holt S."/>
            <person name="Cochrane G."/>
            <person name="Meng A."/>
            <person name="Brown T."/>
            <person name="Cohen L."/>
        </authorList>
    </citation>
    <scope>NUCLEOTIDE SEQUENCE</scope>
    <source>
        <strain evidence="2">B650</strain>
    </source>
</reference>
<sequence>MQYHNFCASNSLSDPDFPLSFDFLPPLLHDPPAAVESEARVAQKLAIETANSKIRTMEEEVQRYKQEARKASASLASQLHQAKRQKRQNDDQPSSSNGHPSLLSQSYQAVTPSPGSVSVAKTRIPLQAKVNDPPVEPKREVKSVSVMTTNLDNRSTQIDCNKSAKQLAQHLLLDGEAHTLLDFPFSFLPSAFISNENRYRTSIGKHTYTEVYYCLQGMFAGQVSIESFMQCLVRSIINLATSCTAPEERKPCHKPPVPAPENQNEMNRPASASSATMNSSGGSQRQLNESEKTLEKKSERKSEKRKSFVPLHITERDAIALLLVRTLGGSVGFSREARRWFCNMFHDCKNLGQNDDMSSTSSVFSRLKLCSRLTEKAVNNALSCIHFVTPTQYENVENGSKIQADDQARVFTQALQRIAFVQEINVRRDFRCSSVKLFLQYEVTALVVNLFSWVHVSKGSSLWVSLVDLFFSPLKSPLLDCGQLCSNKRAFSGIVTQSNIDSILTLQQCLHRCRQSPCSSAIYNLNLVTLELLKNLSKSCAFLTRIISNDYGERLISVLMQQVDWAVRNLNGENEDKVNKLTICLKITSLLNILCQQEDFVILLARKRSYRSKSLERKKTGIDIMSNLLQVVASAFTLRGDYAVAYRTGAEKKVGCLMLGEVVLFFSFIFPYAQEQEKESASFAAIVENHKESLYQSLSLIIHSNDIGMQTINDDIRFEASLLVAEMEPDEDDYYYY</sequence>